<proteinExistence type="inferred from homology"/>
<dbReference type="GO" id="GO:0004373">
    <property type="term" value="F:alpha-1,4-glucan glucosyltransferase (UDP-glucose donor) activity"/>
    <property type="evidence" value="ECO:0007669"/>
    <property type="project" value="InterPro"/>
</dbReference>
<keyword evidence="4 7" id="KW-0328">Glycosyltransferase</keyword>
<comment type="catalytic activity">
    <reaction evidence="1 7">
        <text>[(1-&gt;4)-alpha-D-glucosyl](n) + ADP-alpha-D-glucose = [(1-&gt;4)-alpha-D-glucosyl](n+1) + ADP + H(+)</text>
        <dbReference type="Rhea" id="RHEA:18189"/>
        <dbReference type="Rhea" id="RHEA-COMP:9584"/>
        <dbReference type="Rhea" id="RHEA-COMP:9587"/>
        <dbReference type="ChEBI" id="CHEBI:15378"/>
        <dbReference type="ChEBI" id="CHEBI:15444"/>
        <dbReference type="ChEBI" id="CHEBI:57498"/>
        <dbReference type="ChEBI" id="CHEBI:456216"/>
        <dbReference type="EC" id="2.4.1.21"/>
    </reaction>
</comment>
<dbReference type="EMBL" id="FNHB01000002">
    <property type="protein sequence ID" value="SDM05804.1"/>
    <property type="molecule type" value="Genomic_DNA"/>
</dbReference>
<sequence>MIKVLFAAAEAVPFIKTGGLGDVIGSLPKELVKQGLDVRVMLPLYRDIAEEYLDQLTVVHRLVVPVGWRRQPCDIAQLKHEGVTFYFVGNDYYFNRSGVYDHPDNAERFAFFCRAVLEALPKVEFQPDILHCHDWHTGMVSVLLRAHYAKLNFYSGIKTVFTIHNLEYQGNFAPDILGDMLDLGWEYFTPDRVEAAGQVSFLKGALNSADYLTTVSTSYAKEILAPEHGRNMDGLLRKRSGQLVGINNGIDYQQYNPRKNTMIYTSFDARSLRRRSENKRQLQQDLQLEQHLNIPLMGLVARLVDAKGIDLMIAALPDIMALNTQLTVLGTGEKRYQQFWEEAALRYPGRIAVNIGFDTRLAHRIYAGSDLFLMPSRYEPCGLSQLNALRYGSIPVVHATGGLKDTVQPYDSMTGEGTGFSFTEYTPSGLIAAIQQAIEVYNIPKAWNKLIRSAMKQDFSWQQPAGQYKELYRRVLV</sequence>
<feature type="domain" description="Starch synthase catalytic" evidence="9">
    <location>
        <begin position="3"/>
        <end position="238"/>
    </location>
</feature>
<name>A0A1G9Q446_9FIRM</name>
<dbReference type="Proteomes" id="UP000214880">
    <property type="component" value="Unassembled WGS sequence"/>
</dbReference>
<dbReference type="InterPro" id="IPR013534">
    <property type="entry name" value="Starch_synth_cat_dom"/>
</dbReference>
<evidence type="ECO:0000313" key="11">
    <source>
        <dbReference type="Proteomes" id="UP000214880"/>
    </source>
</evidence>
<dbReference type="SUPFAM" id="SSF53756">
    <property type="entry name" value="UDP-Glycosyltransferase/glycogen phosphorylase"/>
    <property type="match status" value="1"/>
</dbReference>
<keyword evidence="11" id="KW-1185">Reference proteome</keyword>
<feature type="binding site" evidence="7">
    <location>
        <position position="16"/>
    </location>
    <ligand>
        <name>ADP-alpha-D-glucose</name>
        <dbReference type="ChEBI" id="CHEBI:57498"/>
    </ligand>
</feature>
<dbReference type="EC" id="2.4.1.21" evidence="7"/>
<dbReference type="AlphaFoldDB" id="A0A1G9Q446"/>
<evidence type="ECO:0000256" key="5">
    <source>
        <dbReference type="ARBA" id="ARBA00022679"/>
    </source>
</evidence>
<dbReference type="PANTHER" id="PTHR45825:SF11">
    <property type="entry name" value="ALPHA AMYLASE DOMAIN-CONTAINING PROTEIN"/>
    <property type="match status" value="1"/>
</dbReference>
<evidence type="ECO:0000256" key="3">
    <source>
        <dbReference type="ARBA" id="ARBA00010281"/>
    </source>
</evidence>
<organism evidence="10 11">
    <name type="scientific">Dendrosporobacter quercicolus</name>
    <dbReference type="NCBI Taxonomy" id="146817"/>
    <lineage>
        <taxon>Bacteria</taxon>
        <taxon>Bacillati</taxon>
        <taxon>Bacillota</taxon>
        <taxon>Negativicutes</taxon>
        <taxon>Selenomonadales</taxon>
        <taxon>Sporomusaceae</taxon>
        <taxon>Dendrosporobacter</taxon>
    </lineage>
</organism>
<dbReference type="Pfam" id="PF08323">
    <property type="entry name" value="Glyco_transf_5"/>
    <property type="match status" value="1"/>
</dbReference>
<evidence type="ECO:0000259" key="9">
    <source>
        <dbReference type="Pfam" id="PF08323"/>
    </source>
</evidence>
<evidence type="ECO:0000256" key="7">
    <source>
        <dbReference type="HAMAP-Rule" id="MF_00484"/>
    </source>
</evidence>
<comment type="function">
    <text evidence="2 7">Synthesizes alpha-1,4-glucan chains using ADP-glucose.</text>
</comment>
<keyword evidence="5 7" id="KW-0808">Transferase</keyword>
<gene>
    <name evidence="7" type="primary">glgA</name>
    <name evidence="10" type="ORF">SAMN04488502_10237</name>
</gene>
<dbReference type="STRING" id="146817.SAMN04488502_10237"/>
<accession>A0A1G9Q446</accession>
<dbReference type="NCBIfam" id="NF001899">
    <property type="entry name" value="PRK00654.1-2"/>
    <property type="match status" value="1"/>
</dbReference>
<evidence type="ECO:0000256" key="6">
    <source>
        <dbReference type="ARBA" id="ARBA00023056"/>
    </source>
</evidence>
<protein>
    <recommendedName>
        <fullName evidence="7">Glycogen synthase</fullName>
        <ecNumber evidence="7">2.4.1.21</ecNumber>
    </recommendedName>
    <alternativeName>
        <fullName evidence="7">Starch [bacterial glycogen] synthase</fullName>
    </alternativeName>
</protein>
<dbReference type="Pfam" id="PF00534">
    <property type="entry name" value="Glycos_transf_1"/>
    <property type="match status" value="1"/>
</dbReference>
<dbReference type="NCBIfam" id="NF001898">
    <property type="entry name" value="PRK00654.1-1"/>
    <property type="match status" value="1"/>
</dbReference>
<dbReference type="InterPro" id="IPR001296">
    <property type="entry name" value="Glyco_trans_1"/>
</dbReference>
<dbReference type="NCBIfam" id="TIGR02095">
    <property type="entry name" value="glgA"/>
    <property type="match status" value="1"/>
</dbReference>
<dbReference type="CDD" id="cd03791">
    <property type="entry name" value="GT5_Glycogen_synthase_DULL1-like"/>
    <property type="match status" value="1"/>
</dbReference>
<comment type="similarity">
    <text evidence="3 7">Belongs to the glycosyltransferase 1 family. Bacterial/plant glycogen synthase subfamily.</text>
</comment>
<dbReference type="GO" id="GO:0005978">
    <property type="term" value="P:glycogen biosynthetic process"/>
    <property type="evidence" value="ECO:0007669"/>
    <property type="project" value="UniProtKB-UniRule"/>
</dbReference>
<feature type="domain" description="Glycosyl transferase family 1" evidence="8">
    <location>
        <begin position="295"/>
        <end position="449"/>
    </location>
</feature>
<evidence type="ECO:0000313" key="10">
    <source>
        <dbReference type="EMBL" id="SDM05804.1"/>
    </source>
</evidence>
<dbReference type="GO" id="GO:0009011">
    <property type="term" value="F:alpha-1,4-glucan glucosyltransferase (ADP-glucose donor) activity"/>
    <property type="evidence" value="ECO:0007669"/>
    <property type="project" value="UniProtKB-UniRule"/>
</dbReference>
<dbReference type="InterPro" id="IPR011835">
    <property type="entry name" value="GS/SS"/>
</dbReference>
<dbReference type="UniPathway" id="UPA00164"/>
<comment type="pathway">
    <text evidence="7">Glycan biosynthesis; glycogen biosynthesis.</text>
</comment>
<dbReference type="HAMAP" id="MF_00484">
    <property type="entry name" value="Glycogen_synth"/>
    <property type="match status" value="1"/>
</dbReference>
<evidence type="ECO:0000259" key="8">
    <source>
        <dbReference type="Pfam" id="PF00534"/>
    </source>
</evidence>
<keyword evidence="6 7" id="KW-0320">Glycogen biosynthesis</keyword>
<dbReference type="RefSeq" id="WP_092070066.1">
    <property type="nucleotide sequence ID" value="NZ_FNHB01000002.1"/>
</dbReference>
<evidence type="ECO:0000256" key="4">
    <source>
        <dbReference type="ARBA" id="ARBA00022676"/>
    </source>
</evidence>
<dbReference type="PANTHER" id="PTHR45825">
    <property type="entry name" value="GRANULE-BOUND STARCH SYNTHASE 1, CHLOROPLASTIC/AMYLOPLASTIC"/>
    <property type="match status" value="1"/>
</dbReference>
<dbReference type="OrthoDB" id="9808590at2"/>
<dbReference type="Gene3D" id="3.40.50.2000">
    <property type="entry name" value="Glycogen Phosphorylase B"/>
    <property type="match status" value="2"/>
</dbReference>
<evidence type="ECO:0000256" key="1">
    <source>
        <dbReference type="ARBA" id="ARBA00001478"/>
    </source>
</evidence>
<evidence type="ECO:0000256" key="2">
    <source>
        <dbReference type="ARBA" id="ARBA00002764"/>
    </source>
</evidence>
<reference evidence="10 11" key="1">
    <citation type="submission" date="2016-10" db="EMBL/GenBank/DDBJ databases">
        <authorList>
            <person name="de Groot N.N."/>
        </authorList>
    </citation>
    <scope>NUCLEOTIDE SEQUENCE [LARGE SCALE GENOMIC DNA]</scope>
    <source>
        <strain evidence="10 11">DSM 1736</strain>
    </source>
</reference>